<sequence>MTACHDLHIWAISTRETALTAHLVRPVVENDDGLLRLIQEQLHDRFAIEHTTIQIEREPQHCRQASDDFV</sequence>
<dbReference type="Pfam" id="PF16916">
    <property type="entry name" value="ZT_dimer"/>
    <property type="match status" value="1"/>
</dbReference>
<feature type="domain" description="Cation efflux protein cytoplasmic" evidence="1">
    <location>
        <begin position="3"/>
        <end position="57"/>
    </location>
</feature>
<accession>A0A5C6A0V0</accession>
<dbReference type="EMBL" id="SJPR01000009">
    <property type="protein sequence ID" value="TWT92871.1"/>
    <property type="molecule type" value="Genomic_DNA"/>
</dbReference>
<protein>
    <submittedName>
        <fullName evidence="2">Cobalt-zinc-cadmium resistance protein CzcD</fullName>
    </submittedName>
</protein>
<dbReference type="AlphaFoldDB" id="A0A5C6A0V0"/>
<comment type="caution">
    <text evidence="2">The sequence shown here is derived from an EMBL/GenBank/DDBJ whole genome shotgun (WGS) entry which is preliminary data.</text>
</comment>
<proteinExistence type="predicted"/>
<evidence type="ECO:0000313" key="3">
    <source>
        <dbReference type="Proteomes" id="UP000317421"/>
    </source>
</evidence>
<dbReference type="InterPro" id="IPR027470">
    <property type="entry name" value="Cation_efflux_CTD"/>
</dbReference>
<evidence type="ECO:0000313" key="2">
    <source>
        <dbReference type="EMBL" id="TWT92871.1"/>
    </source>
</evidence>
<organism evidence="2 3">
    <name type="scientific">Botrimarina colliarenosi</name>
    <dbReference type="NCBI Taxonomy" id="2528001"/>
    <lineage>
        <taxon>Bacteria</taxon>
        <taxon>Pseudomonadati</taxon>
        <taxon>Planctomycetota</taxon>
        <taxon>Planctomycetia</taxon>
        <taxon>Pirellulales</taxon>
        <taxon>Lacipirellulaceae</taxon>
        <taxon>Botrimarina</taxon>
    </lineage>
</organism>
<dbReference type="RefSeq" id="WP_197526734.1">
    <property type="nucleotide sequence ID" value="NZ_SJPR01000009.1"/>
</dbReference>
<name>A0A5C6A0V0_9BACT</name>
<reference evidence="2 3" key="1">
    <citation type="submission" date="2019-02" db="EMBL/GenBank/DDBJ databases">
        <title>Deep-cultivation of Planctomycetes and their phenomic and genomic characterization uncovers novel biology.</title>
        <authorList>
            <person name="Wiegand S."/>
            <person name="Jogler M."/>
            <person name="Boedeker C."/>
            <person name="Pinto D."/>
            <person name="Vollmers J."/>
            <person name="Rivas-Marin E."/>
            <person name="Kohn T."/>
            <person name="Peeters S.H."/>
            <person name="Heuer A."/>
            <person name="Rast P."/>
            <person name="Oberbeckmann S."/>
            <person name="Bunk B."/>
            <person name="Jeske O."/>
            <person name="Meyerdierks A."/>
            <person name="Storesund J.E."/>
            <person name="Kallscheuer N."/>
            <person name="Luecker S."/>
            <person name="Lage O.M."/>
            <person name="Pohl T."/>
            <person name="Merkel B.J."/>
            <person name="Hornburger P."/>
            <person name="Mueller R.-W."/>
            <person name="Bruemmer F."/>
            <person name="Labrenz M."/>
            <person name="Spormann A.M."/>
            <person name="Op Den Camp H."/>
            <person name="Overmann J."/>
            <person name="Amann R."/>
            <person name="Jetten M.S.M."/>
            <person name="Mascher T."/>
            <person name="Medema M.H."/>
            <person name="Devos D.P."/>
            <person name="Kaster A.-K."/>
            <person name="Ovreas L."/>
            <person name="Rohde M."/>
            <person name="Galperin M.Y."/>
            <person name="Jogler C."/>
        </authorList>
    </citation>
    <scope>NUCLEOTIDE SEQUENCE [LARGE SCALE GENOMIC DNA]</scope>
    <source>
        <strain evidence="2 3">Pla108</strain>
    </source>
</reference>
<dbReference type="Proteomes" id="UP000317421">
    <property type="component" value="Unassembled WGS sequence"/>
</dbReference>
<keyword evidence="3" id="KW-1185">Reference proteome</keyword>
<evidence type="ECO:0000259" key="1">
    <source>
        <dbReference type="Pfam" id="PF16916"/>
    </source>
</evidence>
<gene>
    <name evidence="2" type="primary">czcD_1</name>
    <name evidence="2" type="ORF">Pla108_40110</name>
</gene>